<feature type="transmembrane region" description="Helical" evidence="1">
    <location>
        <begin position="44"/>
        <end position="63"/>
    </location>
</feature>
<evidence type="ECO:0000256" key="1">
    <source>
        <dbReference type="SAM" id="Phobius"/>
    </source>
</evidence>
<dbReference type="Proteomes" id="UP000325945">
    <property type="component" value="Unassembled WGS sequence"/>
</dbReference>
<reference evidence="3" key="1">
    <citation type="submission" date="2019-04" db="EMBL/GenBank/DDBJ databases">
        <title>Friends and foes A comparative genomics studyof 23 Aspergillus species from section Flavi.</title>
        <authorList>
            <consortium name="DOE Joint Genome Institute"/>
            <person name="Kjaerbolling I."/>
            <person name="Vesth T."/>
            <person name="Frisvad J.C."/>
            <person name="Nybo J.L."/>
            <person name="Theobald S."/>
            <person name="Kildgaard S."/>
            <person name="Isbrandt T."/>
            <person name="Kuo A."/>
            <person name="Sato A."/>
            <person name="Lyhne E.K."/>
            <person name="Kogle M.E."/>
            <person name="Wiebenga A."/>
            <person name="Kun R.S."/>
            <person name="Lubbers R.J."/>
            <person name="Makela M.R."/>
            <person name="Barry K."/>
            <person name="Chovatia M."/>
            <person name="Clum A."/>
            <person name="Daum C."/>
            <person name="Haridas S."/>
            <person name="He G."/>
            <person name="LaButti K."/>
            <person name="Lipzen A."/>
            <person name="Mondo S."/>
            <person name="Riley R."/>
            <person name="Salamov A."/>
            <person name="Simmons B.A."/>
            <person name="Magnuson J.K."/>
            <person name="Henrissat B."/>
            <person name="Mortensen U.H."/>
            <person name="Larsen T.O."/>
            <person name="Devries R.P."/>
            <person name="Grigoriev I.V."/>
            <person name="Machida M."/>
            <person name="Baker S.E."/>
            <person name="Andersen M.R."/>
        </authorList>
    </citation>
    <scope>NUCLEOTIDE SEQUENCE [LARGE SCALE GENOMIC DNA]</scope>
    <source>
        <strain evidence="3">CBS 130017</strain>
    </source>
</reference>
<protein>
    <submittedName>
        <fullName evidence="2">Uncharacterized protein</fullName>
    </submittedName>
</protein>
<accession>A0A5N6WS91</accession>
<keyword evidence="1" id="KW-1133">Transmembrane helix</keyword>
<sequence>MLGKRPKNAKTQSQHSSEGVITSFHYHHHSPKCYHCAPFLSWTFLGYCFLNFHCHFYILLYLFQSFRSVRKSRWRRGPFDQVSPEGTVWYPHMTEVTSSHGDPYEDEVYIFLLFNSIPQSNPPALGQRSILCDLPR</sequence>
<evidence type="ECO:0000313" key="3">
    <source>
        <dbReference type="Proteomes" id="UP000325945"/>
    </source>
</evidence>
<organism evidence="2 3">
    <name type="scientific">Aspergillus sergii</name>
    <dbReference type="NCBI Taxonomy" id="1034303"/>
    <lineage>
        <taxon>Eukaryota</taxon>
        <taxon>Fungi</taxon>
        <taxon>Dikarya</taxon>
        <taxon>Ascomycota</taxon>
        <taxon>Pezizomycotina</taxon>
        <taxon>Eurotiomycetes</taxon>
        <taxon>Eurotiomycetidae</taxon>
        <taxon>Eurotiales</taxon>
        <taxon>Aspergillaceae</taxon>
        <taxon>Aspergillus</taxon>
        <taxon>Aspergillus subgen. Circumdati</taxon>
    </lineage>
</organism>
<keyword evidence="1" id="KW-0812">Transmembrane</keyword>
<proteinExistence type="predicted"/>
<keyword evidence="3" id="KW-1185">Reference proteome</keyword>
<dbReference type="AlphaFoldDB" id="A0A5N6WS91"/>
<evidence type="ECO:0000313" key="2">
    <source>
        <dbReference type="EMBL" id="KAE8322986.1"/>
    </source>
</evidence>
<dbReference type="EMBL" id="ML741837">
    <property type="protein sequence ID" value="KAE8322986.1"/>
    <property type="molecule type" value="Genomic_DNA"/>
</dbReference>
<keyword evidence="1" id="KW-0472">Membrane</keyword>
<gene>
    <name evidence="2" type="ORF">BDV39DRAFT_183172</name>
</gene>
<name>A0A5N6WS91_9EURO</name>